<feature type="coiled-coil region" evidence="1">
    <location>
        <begin position="761"/>
        <end position="788"/>
    </location>
</feature>
<sequence>MTDIASLGIEIKTDSVKQAADDLDKLNQKGKESEGAADKAGDAWSKAAAKISGDTGQIIKELQQLNARQDAAAQTFSKISTQIESASGAFQSAAIAIGKFRDESAKVGATSTAVAPAVEKTTTVIEHQSDALTALAAKIDPLIAAFGRLDFSALSTQISSASTSFQTAAFSIERYREELSKTASTSSQLPASTAKVTKAIRDEGEALAELLGRIDPVVGALGRLDKMEESLRGFRASGAIGAEDFGIYSQKIKEARDALSNADDQLKRTGVSAKQTAAALRMLPAQFTDISVGLASGQSPFTVLLQQGGQIKDSFGGIGPAISAVGRYAAGLINPFTGAAAALAALAVAYKQGSDEQTAYAKALILTGNAAGVTTDQLADLARHVGSETGTIHDAADALTQFAATGKFASSQLGELATAALNFEDATGKAVSETVKEFARLADDPVKASQQLNEQYHYLTAAVYEQIAALQEQGRTNDAAQVAEKAYAEALDDRATKVKESLGTIETAWNSVKDAAKKAWDAALNIGREATLDERIQQLKQRLAEVAASGSSGPQGRARFQLGLGGGGEGDTRQELAFLEQQKATKEAIARAEGNYREEQDKGIAAQKEVDAIEKQFLTNAEKRTKEIKEYRRQLEDIRKANPNDARLDEDRIAKNIANIEAKYKDPKTPKTKAFRDDAGERMLLQLKQEEASLQTQLLGENKLTDAQKKRAEFEQLIADLKEKKVLTADQKSLLASQDAIKAQLSKNVAVAEEVRLHNESLQMQERVRQLQATIESSQDNRQEQYRRQLEAFGMGKEQLERVRAQASVFREYQRYQAQLDKATPKDLLGSEQYKTAAAEIKSGLNDALAANEDYYNKLDKLRGDWANGAKESFADYLDSAKDVAGQTYDLFSNALKGTEDALVEFVRTGKLSFSDLADSIISDLIRIQVRQTLAYAVGGTDGNGGLVGLLGGLGSLFGGGSSGYKGAYGFDGGGYTGNSPRLGGVDGKGGFMAILHPQETVIDHTKPSRTQGGNSTSNVFHINVSGDGSERERKQAGATIGREINRVIQRSARFS</sequence>
<accession>A0ABS0KN71</accession>
<dbReference type="EMBL" id="JADTFC010000050">
    <property type="protein sequence ID" value="MBG6289534.1"/>
    <property type="molecule type" value="Genomic_DNA"/>
</dbReference>
<keyword evidence="1" id="KW-0175">Coiled coil</keyword>
<dbReference type="Pfam" id="PF09718">
    <property type="entry name" value="Tape_meas_lam_C"/>
    <property type="match status" value="1"/>
</dbReference>
<keyword evidence="5" id="KW-1185">Reference proteome</keyword>
<evidence type="ECO:0000259" key="2">
    <source>
        <dbReference type="Pfam" id="PF06791"/>
    </source>
</evidence>
<evidence type="ECO:0000313" key="4">
    <source>
        <dbReference type="EMBL" id="MBG6289534.1"/>
    </source>
</evidence>
<dbReference type="InterPro" id="IPR006431">
    <property type="entry name" value="Phage_tape_meas_C"/>
</dbReference>
<feature type="coiled-coil region" evidence="1">
    <location>
        <begin position="582"/>
        <end position="641"/>
    </location>
</feature>
<evidence type="ECO:0000259" key="3">
    <source>
        <dbReference type="Pfam" id="PF09718"/>
    </source>
</evidence>
<evidence type="ECO:0000313" key="5">
    <source>
        <dbReference type="Proteomes" id="UP000608450"/>
    </source>
</evidence>
<dbReference type="InterPro" id="IPR009628">
    <property type="entry name" value="Phage_tape_measure_N"/>
</dbReference>
<proteinExistence type="predicted"/>
<comment type="caution">
    <text evidence="4">The sequence shown here is derived from an EMBL/GenBank/DDBJ whole genome shotgun (WGS) entry which is preliminary data.</text>
</comment>
<protein>
    <submittedName>
        <fullName evidence="4">Phage tail tape measure protein</fullName>
    </submittedName>
</protein>
<feature type="domain" description="Bacteriophage tail tape measure C-terminal" evidence="3">
    <location>
        <begin position="864"/>
        <end position="938"/>
    </location>
</feature>
<feature type="domain" description="Bacteriophage tail tape measure N-terminal" evidence="2">
    <location>
        <begin position="265"/>
        <end position="467"/>
    </location>
</feature>
<organism evidence="4 5">
    <name type="scientific">Pseudomonas nitroreducens</name>
    <dbReference type="NCBI Taxonomy" id="46680"/>
    <lineage>
        <taxon>Bacteria</taxon>
        <taxon>Pseudomonadati</taxon>
        <taxon>Pseudomonadota</taxon>
        <taxon>Gammaproteobacteria</taxon>
        <taxon>Pseudomonadales</taxon>
        <taxon>Pseudomonadaceae</taxon>
        <taxon>Pseudomonas</taxon>
    </lineage>
</organism>
<dbReference type="Proteomes" id="UP000608450">
    <property type="component" value="Unassembled WGS sequence"/>
</dbReference>
<reference evidence="4 5" key="1">
    <citation type="submission" date="2020-11" db="EMBL/GenBank/DDBJ databases">
        <title>Enhanced detection system for hospital associated transmission using whole genome sequencing surveillance.</title>
        <authorList>
            <person name="Harrison L.H."/>
            <person name="Van Tyne D."/>
            <person name="Marsh J.W."/>
            <person name="Griffith M.P."/>
            <person name="Snyder D.J."/>
            <person name="Cooper V.S."/>
            <person name="Mustapha M."/>
        </authorList>
    </citation>
    <scope>NUCLEOTIDE SEQUENCE [LARGE SCALE GENOMIC DNA]</scope>
    <source>
        <strain evidence="4 5">PSA00705</strain>
    </source>
</reference>
<evidence type="ECO:0000256" key="1">
    <source>
        <dbReference type="SAM" id="Coils"/>
    </source>
</evidence>
<dbReference type="RefSeq" id="WP_196913114.1">
    <property type="nucleotide sequence ID" value="NZ_JADTFC010000050.1"/>
</dbReference>
<dbReference type="Pfam" id="PF06791">
    <property type="entry name" value="TMP_2"/>
    <property type="match status" value="1"/>
</dbReference>
<dbReference type="Pfam" id="PF24622">
    <property type="entry name" value="TMP_4"/>
    <property type="match status" value="1"/>
</dbReference>
<name>A0ABS0KN71_PSENT</name>
<dbReference type="NCBIfam" id="TIGR01541">
    <property type="entry name" value="tape_meas_lam_C"/>
    <property type="match status" value="1"/>
</dbReference>
<gene>
    <name evidence="4" type="ORF">I5I61_18940</name>
</gene>